<dbReference type="Proteomes" id="UP000816034">
    <property type="component" value="Unassembled WGS sequence"/>
</dbReference>
<organism evidence="2 4">
    <name type="scientific">Naegleria lovaniensis</name>
    <name type="common">Amoeba</name>
    <dbReference type="NCBI Taxonomy" id="51637"/>
    <lineage>
        <taxon>Eukaryota</taxon>
        <taxon>Discoba</taxon>
        <taxon>Heterolobosea</taxon>
        <taxon>Tetramitia</taxon>
        <taxon>Eutetramitia</taxon>
        <taxon>Vahlkampfiidae</taxon>
        <taxon>Naegleria</taxon>
    </lineage>
</organism>
<name>A0AA88G908_NAELO</name>
<dbReference type="GeneID" id="68098455"/>
<protein>
    <submittedName>
        <fullName evidence="2">Uncharacterized protein</fullName>
    </submittedName>
</protein>
<comment type="caution">
    <text evidence="2">The sequence shown here is derived from an EMBL/GenBank/DDBJ whole genome shotgun (WGS) entry which is preliminary data.</text>
</comment>
<dbReference type="EMBL" id="PYSW02000079">
    <property type="protein sequence ID" value="KAG2370802.1"/>
    <property type="molecule type" value="Genomic_DNA"/>
</dbReference>
<dbReference type="RefSeq" id="XP_044547296.1">
    <property type="nucleotide sequence ID" value="XM_044695814.1"/>
</dbReference>
<reference evidence="2" key="2">
    <citation type="submission" date="2020-04" db="EMBL/GenBank/DDBJ databases">
        <authorList>
            <person name="Liechti N."/>
            <person name="Schuerch N."/>
            <person name="Bruggmann R."/>
            <person name="Wittwer M."/>
        </authorList>
    </citation>
    <scope>NUCLEOTIDE SEQUENCE</scope>
    <source>
        <strain evidence="2">ATCC 30569</strain>
    </source>
</reference>
<gene>
    <name evidence="3" type="ORF">C9374_006000</name>
    <name evidence="2" type="ORF">C9374_014217</name>
</gene>
<evidence type="ECO:0000313" key="2">
    <source>
        <dbReference type="EMBL" id="KAG2370802.1"/>
    </source>
</evidence>
<evidence type="ECO:0000313" key="4">
    <source>
        <dbReference type="Proteomes" id="UP000816034"/>
    </source>
</evidence>
<feature type="compositionally biased region" description="Acidic residues" evidence="1">
    <location>
        <begin position="61"/>
        <end position="77"/>
    </location>
</feature>
<proteinExistence type="predicted"/>
<feature type="compositionally biased region" description="Basic and acidic residues" evidence="1">
    <location>
        <begin position="40"/>
        <end position="50"/>
    </location>
</feature>
<feature type="compositionally biased region" description="Low complexity" evidence="1">
    <location>
        <begin position="113"/>
        <end position="124"/>
    </location>
</feature>
<dbReference type="AlphaFoldDB" id="A0AA88G908"/>
<accession>A0AA88G908</accession>
<reference evidence="2 4" key="1">
    <citation type="journal article" date="2018" name="BMC Genomics">
        <title>The genome of Naegleria lovaniensis, the basis for a comparative approach to unravel pathogenicity factors of the human pathogenic amoeba N. fowleri.</title>
        <authorList>
            <person name="Liechti N."/>
            <person name="Schurch N."/>
            <person name="Bruggmann R."/>
            <person name="Wittwer M."/>
        </authorList>
    </citation>
    <scope>NUCLEOTIDE SEQUENCE [LARGE SCALE GENOMIC DNA]</scope>
    <source>
        <strain evidence="2 4">ATCC 30569</strain>
    </source>
</reference>
<dbReference type="EMBL" id="PYSW02000026">
    <property type="protein sequence ID" value="KAG2381616.1"/>
    <property type="molecule type" value="Genomic_DNA"/>
</dbReference>
<feature type="region of interest" description="Disordered" evidence="1">
    <location>
        <begin position="251"/>
        <end position="281"/>
    </location>
</feature>
<feature type="compositionally biased region" description="Acidic residues" evidence="1">
    <location>
        <begin position="101"/>
        <end position="111"/>
    </location>
</feature>
<evidence type="ECO:0000313" key="3">
    <source>
        <dbReference type="EMBL" id="KAG2381616.1"/>
    </source>
</evidence>
<feature type="region of interest" description="Disordered" evidence="1">
    <location>
        <begin position="1"/>
        <end position="126"/>
    </location>
</feature>
<sequence>MSSLGDVESSSDEEDDGVHSSTFGNNLLQEDEDDFFVDENGSKEDERVMNDDELNSIFNDQVEESVLLDESGEDEIDDTKNSITPGNKTQSSGSSVFISDLNDDEEEEDDSNFSKVNSLSSSPSTINNDEIIVSSENNNIQNGNSAASHIFITPSHTPFNLTKSNIPVPIDTIHPSWKTSITLRSIEQQKLEIFKGFVSRENSIKKHFRILDGKLRPFEANASTLMIKHHNNAANNYMDNISDLSSSSTAFRKEEVEDESDASTDSDTSSHQRDLVMTKSNNEQVLKASSQIKEITVQAANTEELRKALTDIKQSKKQMRKKHMDKVLKKSKEENKFIAKPGSSKKAIQKQQKMAYRQQLKKMPLKELQGMGKKIIFTNTQQQQK</sequence>
<evidence type="ECO:0000256" key="1">
    <source>
        <dbReference type="SAM" id="MobiDB-lite"/>
    </source>
</evidence>
<keyword evidence="4" id="KW-1185">Reference proteome</keyword>
<feature type="compositionally biased region" description="Polar residues" evidence="1">
    <location>
        <begin position="81"/>
        <end position="97"/>
    </location>
</feature>